<reference evidence="1 2" key="1">
    <citation type="submission" date="2024-02" db="EMBL/GenBank/DDBJ databases">
        <authorList>
            <person name="Vignale AGUSTIN F."/>
            <person name="Sosa J E."/>
            <person name="Modenutti C."/>
        </authorList>
    </citation>
    <scope>NUCLEOTIDE SEQUENCE [LARGE SCALE GENOMIC DNA]</scope>
</reference>
<sequence>MLNNLTPRTSNCHWPNLVLRDFHNWVSSSCSKRGINSSFRQNIGSRGSNSFISGTIRANQCWNRGGNGNSAIPYIPIHGWERDADVWGFISGADLTKLE</sequence>
<organism evidence="1 2">
    <name type="scientific">Ilex paraguariensis</name>
    <name type="common">yerba mate</name>
    <dbReference type="NCBI Taxonomy" id="185542"/>
    <lineage>
        <taxon>Eukaryota</taxon>
        <taxon>Viridiplantae</taxon>
        <taxon>Streptophyta</taxon>
        <taxon>Embryophyta</taxon>
        <taxon>Tracheophyta</taxon>
        <taxon>Spermatophyta</taxon>
        <taxon>Magnoliopsida</taxon>
        <taxon>eudicotyledons</taxon>
        <taxon>Gunneridae</taxon>
        <taxon>Pentapetalae</taxon>
        <taxon>asterids</taxon>
        <taxon>campanulids</taxon>
        <taxon>Aquifoliales</taxon>
        <taxon>Aquifoliaceae</taxon>
        <taxon>Ilex</taxon>
    </lineage>
</organism>
<proteinExistence type="predicted"/>
<feature type="non-terminal residue" evidence="1">
    <location>
        <position position="99"/>
    </location>
</feature>
<gene>
    <name evidence="1" type="ORF">ILEXP_LOCUS53017</name>
</gene>
<evidence type="ECO:0000313" key="1">
    <source>
        <dbReference type="EMBL" id="CAK9182798.1"/>
    </source>
</evidence>
<accession>A0ABC8UP64</accession>
<keyword evidence="2" id="KW-1185">Reference proteome</keyword>
<comment type="caution">
    <text evidence="1">The sequence shown here is derived from an EMBL/GenBank/DDBJ whole genome shotgun (WGS) entry which is preliminary data.</text>
</comment>
<dbReference type="EMBL" id="CAUOFW020008436">
    <property type="protein sequence ID" value="CAK9182798.1"/>
    <property type="molecule type" value="Genomic_DNA"/>
</dbReference>
<dbReference type="Proteomes" id="UP001642360">
    <property type="component" value="Unassembled WGS sequence"/>
</dbReference>
<name>A0ABC8UP64_9AQUA</name>
<protein>
    <submittedName>
        <fullName evidence="1">Uncharacterized protein</fullName>
    </submittedName>
</protein>
<dbReference type="AlphaFoldDB" id="A0ABC8UP64"/>
<evidence type="ECO:0000313" key="2">
    <source>
        <dbReference type="Proteomes" id="UP001642360"/>
    </source>
</evidence>